<dbReference type="GO" id="GO:0006351">
    <property type="term" value="P:DNA-templated transcription"/>
    <property type="evidence" value="ECO:0007669"/>
    <property type="project" value="InterPro"/>
</dbReference>
<dbReference type="InterPro" id="IPR001222">
    <property type="entry name" value="Znf_TFIIS"/>
</dbReference>
<dbReference type="SMART" id="SM00440">
    <property type="entry name" value="ZnF_C2C2"/>
    <property type="match status" value="1"/>
</dbReference>
<dbReference type="Gene3D" id="2.20.25.10">
    <property type="match status" value="1"/>
</dbReference>
<evidence type="ECO:0000313" key="15">
    <source>
        <dbReference type="Proteomes" id="UP001203207"/>
    </source>
</evidence>
<dbReference type="AlphaFoldDB" id="A0AAE3FXB4"/>
<reference evidence="14" key="1">
    <citation type="journal article" date="2022" name="Syst. Appl. Microbiol.">
        <title>Natronocalculus amylovorans gen. nov., sp. nov., and Natranaeroarchaeum aerophilus sp. nov., dominant culturable amylolytic natronoarchaea from hypersaline soda lakes in southwestern Siberia.</title>
        <authorList>
            <person name="Sorokin D.Y."/>
            <person name="Elcheninov A.G."/>
            <person name="Khizhniak T.V."/>
            <person name="Koenen M."/>
            <person name="Bale N.J."/>
            <person name="Damste J.S.S."/>
            <person name="Kublanov I.V."/>
        </authorList>
    </citation>
    <scope>NUCLEOTIDE SEQUENCE</scope>
    <source>
        <strain evidence="14">AArc-St2</strain>
    </source>
</reference>
<dbReference type="SMART" id="SM00661">
    <property type="entry name" value="RPOL9"/>
    <property type="match status" value="1"/>
</dbReference>
<dbReference type="NCBIfam" id="TIGR01384">
    <property type="entry name" value="TFS_arch"/>
    <property type="match status" value="1"/>
</dbReference>
<name>A0AAE3FXB4_9EURY</name>
<proteinExistence type="inferred from homology"/>
<organism evidence="14 15">
    <name type="scientific">Natronocalculus amylovorans</name>
    <dbReference type="NCBI Taxonomy" id="2917812"/>
    <lineage>
        <taxon>Archaea</taxon>
        <taxon>Methanobacteriati</taxon>
        <taxon>Methanobacteriota</taxon>
        <taxon>Stenosarchaea group</taxon>
        <taxon>Halobacteria</taxon>
        <taxon>Halobacteriales</taxon>
        <taxon>Haloferacaceae</taxon>
        <taxon>Natronocalculus</taxon>
    </lineage>
</organism>
<dbReference type="EMBL" id="JAKRVX010000003">
    <property type="protein sequence ID" value="MCL9817088.1"/>
    <property type="molecule type" value="Genomic_DNA"/>
</dbReference>
<keyword evidence="2 9" id="KW-0479">Metal-binding</keyword>
<gene>
    <name evidence="14" type="ORF">AArcSt2_09050</name>
</gene>
<feature type="binding site" evidence="9">
    <location>
        <position position="73"/>
    </location>
    <ligand>
        <name>Zn(2+)</name>
        <dbReference type="ChEBI" id="CHEBI:29105"/>
        <label>2</label>
    </ligand>
</feature>
<feature type="binding site" evidence="9">
    <location>
        <position position="23"/>
    </location>
    <ligand>
        <name>Zn(2+)</name>
        <dbReference type="ChEBI" id="CHEBI:29105"/>
        <label>1</label>
    </ligand>
</feature>
<dbReference type="GO" id="GO:0006355">
    <property type="term" value="P:regulation of DNA-templated transcription"/>
    <property type="evidence" value="ECO:0007669"/>
    <property type="project" value="InterPro"/>
</dbReference>
<feature type="binding site" evidence="9">
    <location>
        <position position="20"/>
    </location>
    <ligand>
        <name>Zn(2+)</name>
        <dbReference type="ChEBI" id="CHEBI:29105"/>
        <label>1</label>
    </ligand>
</feature>
<dbReference type="GO" id="GO:0003676">
    <property type="term" value="F:nucleic acid binding"/>
    <property type="evidence" value="ECO:0007669"/>
    <property type="project" value="InterPro"/>
</dbReference>
<accession>A0AAE3FXB4</accession>
<evidence type="ECO:0000259" key="13">
    <source>
        <dbReference type="PROSITE" id="PS51133"/>
    </source>
</evidence>
<reference evidence="14" key="2">
    <citation type="submission" date="2022-02" db="EMBL/GenBank/DDBJ databases">
        <authorList>
            <person name="Elcheninov A.G."/>
            <person name="Sorokin D.Y."/>
            <person name="Kublanov I.V."/>
        </authorList>
    </citation>
    <scope>NUCLEOTIDE SEQUENCE</scope>
    <source>
        <strain evidence="14">AArc-St2</strain>
    </source>
</reference>
<keyword evidence="4 9" id="KW-0862">Zinc</keyword>
<evidence type="ECO:0000256" key="1">
    <source>
        <dbReference type="ARBA" id="ARBA00018272"/>
    </source>
</evidence>
<feature type="binding site" evidence="9">
    <location>
        <position position="98"/>
    </location>
    <ligand>
        <name>Zn(2+)</name>
        <dbReference type="ChEBI" id="CHEBI:29105"/>
        <label>2</label>
    </ligand>
</feature>
<evidence type="ECO:0000256" key="2">
    <source>
        <dbReference type="ARBA" id="ARBA00022723"/>
    </source>
</evidence>
<evidence type="ECO:0000256" key="3">
    <source>
        <dbReference type="ARBA" id="ARBA00022771"/>
    </source>
</evidence>
<dbReference type="PROSITE" id="PS01030">
    <property type="entry name" value="RNA_POL_M_15KD"/>
    <property type="match status" value="1"/>
</dbReference>
<feature type="zinc finger region" description="C4-type" evidence="10">
    <location>
        <begin position="4"/>
        <end position="23"/>
    </location>
</feature>
<dbReference type="PANTHER" id="PTHR11239">
    <property type="entry name" value="DNA-DIRECTED RNA POLYMERASE"/>
    <property type="match status" value="1"/>
</dbReference>
<keyword evidence="6 8" id="KW-0804">Transcription</keyword>
<dbReference type="PANTHER" id="PTHR11239:SF12">
    <property type="entry name" value="DNA-DIRECTED RNA POLYMERASE III SUBUNIT RPC10"/>
    <property type="match status" value="1"/>
</dbReference>
<evidence type="ECO:0000256" key="5">
    <source>
        <dbReference type="ARBA" id="ARBA00023015"/>
    </source>
</evidence>
<keyword evidence="5" id="KW-0805">Transcription regulation</keyword>
<dbReference type="InterPro" id="IPR001529">
    <property type="entry name" value="Zn_ribbon_RPB9"/>
</dbReference>
<evidence type="ECO:0000256" key="6">
    <source>
        <dbReference type="ARBA" id="ARBA00023163"/>
    </source>
</evidence>
<feature type="region of interest" description="Disordered" evidence="12">
    <location>
        <begin position="34"/>
        <end position="66"/>
    </location>
</feature>
<evidence type="ECO:0000256" key="10">
    <source>
        <dbReference type="PIRSR" id="PIRSR005586-2"/>
    </source>
</evidence>
<evidence type="ECO:0000256" key="7">
    <source>
        <dbReference type="ARBA" id="ARBA00032962"/>
    </source>
</evidence>
<dbReference type="InterPro" id="IPR012164">
    <property type="entry name" value="Rpa12/Rpb9/Rpc10/TFS"/>
</dbReference>
<feature type="domain" description="TFIIS-type" evidence="13">
    <location>
        <begin position="66"/>
        <end position="106"/>
    </location>
</feature>
<comment type="similarity">
    <text evidence="8 11">Belongs to the archaeal rpoM/eukaryotic RPA12/RPB9/RPC11 RNA polymerase family.</text>
</comment>
<dbReference type="InterPro" id="IPR006288">
    <property type="entry name" value="TFS"/>
</dbReference>
<feature type="binding site" evidence="9">
    <location>
        <position position="70"/>
    </location>
    <ligand>
        <name>Zn(2+)</name>
        <dbReference type="ChEBI" id="CHEBI:29105"/>
        <label>2</label>
    </ligand>
</feature>
<evidence type="ECO:0000256" key="9">
    <source>
        <dbReference type="PIRSR" id="PIRSR005586-1"/>
    </source>
</evidence>
<dbReference type="PROSITE" id="PS51133">
    <property type="entry name" value="ZF_TFIIS_2"/>
    <property type="match status" value="1"/>
</dbReference>
<evidence type="ECO:0000256" key="12">
    <source>
        <dbReference type="SAM" id="MobiDB-lite"/>
    </source>
</evidence>
<dbReference type="PIRSF" id="PIRSF005586">
    <property type="entry name" value="RNApol_RpoM"/>
    <property type="match status" value="1"/>
</dbReference>
<evidence type="ECO:0000256" key="4">
    <source>
        <dbReference type="ARBA" id="ARBA00022833"/>
    </source>
</evidence>
<dbReference type="CDD" id="cd10511">
    <property type="entry name" value="Zn-ribbon_TFS"/>
    <property type="match status" value="1"/>
</dbReference>
<keyword evidence="3 10" id="KW-0863">Zinc-finger</keyword>
<dbReference type="RefSeq" id="WP_174653801.1">
    <property type="nucleotide sequence ID" value="NZ_JAKRVX010000003.1"/>
</dbReference>
<dbReference type="Pfam" id="PF02150">
    <property type="entry name" value="Zn_ribbon_RPB9"/>
    <property type="match status" value="1"/>
</dbReference>
<feature type="binding site" evidence="9">
    <location>
        <position position="4"/>
    </location>
    <ligand>
        <name>Zn(2+)</name>
        <dbReference type="ChEBI" id="CHEBI:29105"/>
        <label>1</label>
    </ligand>
</feature>
<feature type="binding site" evidence="9">
    <location>
        <position position="7"/>
    </location>
    <ligand>
        <name>Zn(2+)</name>
        <dbReference type="ChEBI" id="CHEBI:29105"/>
        <label>1</label>
    </ligand>
</feature>
<keyword evidence="15" id="KW-1185">Reference proteome</keyword>
<dbReference type="InterPro" id="IPR019761">
    <property type="entry name" value="DNA-dir_RNA_pol-M_15_CS"/>
</dbReference>
<dbReference type="Proteomes" id="UP001203207">
    <property type="component" value="Unassembled WGS sequence"/>
</dbReference>
<sequence length="110" mass="12523">MEFCDECGSMMQTDGDVWVCGSCSFEKPRDSAKEKAFQEATTESQSDEEGVVDMSDVDKSEIGPTTKTICPSCGHDRARYEMKQIRSADESETRFFTCVECDHKWREDDH</sequence>
<evidence type="ECO:0000313" key="14">
    <source>
        <dbReference type="EMBL" id="MCL9817088.1"/>
    </source>
</evidence>
<evidence type="ECO:0000256" key="8">
    <source>
        <dbReference type="PIRNR" id="PIRNR005586"/>
    </source>
</evidence>
<dbReference type="GO" id="GO:0003899">
    <property type="term" value="F:DNA-directed RNA polymerase activity"/>
    <property type="evidence" value="ECO:0007669"/>
    <property type="project" value="InterPro"/>
</dbReference>
<dbReference type="SUPFAM" id="SSF57783">
    <property type="entry name" value="Zinc beta-ribbon"/>
    <property type="match status" value="1"/>
</dbReference>
<comment type="caution">
    <text evidence="14">The sequence shown here is derived from an EMBL/GenBank/DDBJ whole genome shotgun (WGS) entry which is preliminary data.</text>
</comment>
<dbReference type="GO" id="GO:0008270">
    <property type="term" value="F:zinc ion binding"/>
    <property type="evidence" value="ECO:0007669"/>
    <property type="project" value="UniProtKB-KW"/>
</dbReference>
<protein>
    <recommendedName>
        <fullName evidence="1">Transcription factor S</fullName>
    </recommendedName>
    <alternativeName>
        <fullName evidence="7">Transcription elongation factor IIS/RNA polymerase subunit homolog</fullName>
    </alternativeName>
</protein>
<evidence type="ECO:0000256" key="11">
    <source>
        <dbReference type="RuleBase" id="RU003474"/>
    </source>
</evidence>
<dbReference type="Pfam" id="PF01096">
    <property type="entry name" value="Zn_ribbon_TFIIS"/>
    <property type="match status" value="1"/>
</dbReference>
<feature type="binding site" evidence="9">
    <location>
        <position position="101"/>
    </location>
    <ligand>
        <name>Zn(2+)</name>
        <dbReference type="ChEBI" id="CHEBI:29105"/>
        <label>2</label>
    </ligand>
</feature>